<dbReference type="OrthoDB" id="3622864at2"/>
<name>A0A2P8DF00_9ACTN</name>
<dbReference type="AlphaFoldDB" id="A0A2P8DF00"/>
<comment type="caution">
    <text evidence="3">The sequence shown here is derived from an EMBL/GenBank/DDBJ whole genome shotgun (WGS) entry which is preliminary data.</text>
</comment>
<dbReference type="EMBL" id="PYGE01000028">
    <property type="protein sequence ID" value="PSK95767.1"/>
    <property type="molecule type" value="Genomic_DNA"/>
</dbReference>
<dbReference type="RefSeq" id="WP_106539773.1">
    <property type="nucleotide sequence ID" value="NZ_PYGE01000028.1"/>
</dbReference>
<feature type="compositionally biased region" description="Low complexity" evidence="1">
    <location>
        <begin position="118"/>
        <end position="136"/>
    </location>
</feature>
<evidence type="ECO:0000256" key="1">
    <source>
        <dbReference type="SAM" id="MobiDB-lite"/>
    </source>
</evidence>
<evidence type="ECO:0000313" key="4">
    <source>
        <dbReference type="Proteomes" id="UP000243528"/>
    </source>
</evidence>
<sequence length="155" mass="16468">MTEFPDVSEFLAPDLVLPYRGKKYRVPAPPAKAGMRIQAYWSLGVAVHAGATPREDQAKALLGDDEEAGFYQDTLGPAYEEMVEDGVPLPVLRHAAITALFDVVHGRQAAQDYWTSPAGKATTARATSSSTGGASTTKKRASGSGTKSRQKKSTG</sequence>
<reference evidence="3 4" key="1">
    <citation type="submission" date="2018-03" db="EMBL/GenBank/DDBJ databases">
        <title>Genomic Encyclopedia of Archaeal and Bacterial Type Strains, Phase II (KMG-II): from individual species to whole genera.</title>
        <authorList>
            <person name="Goeker M."/>
        </authorList>
    </citation>
    <scope>NUCLEOTIDE SEQUENCE [LARGE SCALE GENOMIC DNA]</scope>
    <source>
        <strain evidence="3 4">DSM 45211</strain>
    </source>
</reference>
<dbReference type="InterPro" id="IPR055849">
    <property type="entry name" value="DUF7426"/>
</dbReference>
<keyword evidence="4" id="KW-1185">Reference proteome</keyword>
<gene>
    <name evidence="3" type="ORF">CLV30_12819</name>
</gene>
<accession>A0A2P8DF00</accession>
<organism evidence="3 4">
    <name type="scientific">Haloactinopolyspora alba</name>
    <dbReference type="NCBI Taxonomy" id="648780"/>
    <lineage>
        <taxon>Bacteria</taxon>
        <taxon>Bacillati</taxon>
        <taxon>Actinomycetota</taxon>
        <taxon>Actinomycetes</taxon>
        <taxon>Jiangellales</taxon>
        <taxon>Jiangellaceae</taxon>
        <taxon>Haloactinopolyspora</taxon>
    </lineage>
</organism>
<feature type="region of interest" description="Disordered" evidence="1">
    <location>
        <begin position="114"/>
        <end position="155"/>
    </location>
</feature>
<protein>
    <recommendedName>
        <fullName evidence="2">DUF7426 domain-containing protein</fullName>
    </recommendedName>
</protein>
<dbReference type="Pfam" id="PF24201">
    <property type="entry name" value="DUF7426"/>
    <property type="match status" value="1"/>
</dbReference>
<dbReference type="Proteomes" id="UP000243528">
    <property type="component" value="Unassembled WGS sequence"/>
</dbReference>
<evidence type="ECO:0000313" key="3">
    <source>
        <dbReference type="EMBL" id="PSK95767.1"/>
    </source>
</evidence>
<proteinExistence type="predicted"/>
<feature type="domain" description="DUF7426" evidence="2">
    <location>
        <begin position="6"/>
        <end position="142"/>
    </location>
</feature>
<evidence type="ECO:0000259" key="2">
    <source>
        <dbReference type="Pfam" id="PF24201"/>
    </source>
</evidence>